<dbReference type="Proteomes" id="UP000193411">
    <property type="component" value="Unassembled WGS sequence"/>
</dbReference>
<evidence type="ECO:0000256" key="2">
    <source>
        <dbReference type="ARBA" id="ARBA00022737"/>
    </source>
</evidence>
<dbReference type="GO" id="GO:0000472">
    <property type="term" value="P:endonucleolytic cleavage to generate mature 5'-end of SSU-rRNA from (SSU-rRNA, 5.8S rRNA, LSU-rRNA)"/>
    <property type="evidence" value="ECO:0007669"/>
    <property type="project" value="TreeGrafter"/>
</dbReference>
<evidence type="ECO:0000313" key="6">
    <source>
        <dbReference type="Proteomes" id="UP000193411"/>
    </source>
</evidence>
<dbReference type="PANTHER" id="PTHR13102:SF0">
    <property type="entry name" value="NUCLEOLAR PROTEIN 9"/>
    <property type="match status" value="1"/>
</dbReference>
<dbReference type="GO" id="GO:0000056">
    <property type="term" value="P:ribosomal small subunit export from nucleus"/>
    <property type="evidence" value="ECO:0007669"/>
    <property type="project" value="TreeGrafter"/>
</dbReference>
<evidence type="ECO:0000256" key="4">
    <source>
        <dbReference type="ARBA" id="ARBA00031929"/>
    </source>
</evidence>
<proteinExistence type="predicted"/>
<dbReference type="GO" id="GO:0000480">
    <property type="term" value="P:endonucleolytic cleavage in 5'-ETS of tricistronic rRNA transcript (SSU-rRNA, 5.8S rRNA, LSU-rRNA)"/>
    <property type="evidence" value="ECO:0007669"/>
    <property type="project" value="TreeGrafter"/>
</dbReference>
<dbReference type="SUPFAM" id="SSF48371">
    <property type="entry name" value="ARM repeat"/>
    <property type="match status" value="1"/>
</dbReference>
<accession>A0A1Y2HE59</accession>
<organism evidence="5 6">
    <name type="scientific">Catenaria anguillulae PL171</name>
    <dbReference type="NCBI Taxonomy" id="765915"/>
    <lineage>
        <taxon>Eukaryota</taxon>
        <taxon>Fungi</taxon>
        <taxon>Fungi incertae sedis</taxon>
        <taxon>Blastocladiomycota</taxon>
        <taxon>Blastocladiomycetes</taxon>
        <taxon>Blastocladiales</taxon>
        <taxon>Catenariaceae</taxon>
        <taxon>Catenaria</taxon>
    </lineage>
</organism>
<name>A0A1Y2HE59_9FUNG</name>
<dbReference type="AlphaFoldDB" id="A0A1Y2HE59"/>
<dbReference type="EMBL" id="MCFL01000041">
    <property type="protein sequence ID" value="ORZ32868.1"/>
    <property type="molecule type" value="Genomic_DNA"/>
</dbReference>
<dbReference type="PANTHER" id="PTHR13102">
    <property type="entry name" value="NUCLEOLAR PROTEIN 9"/>
    <property type="match status" value="1"/>
</dbReference>
<dbReference type="InterPro" id="IPR016024">
    <property type="entry name" value="ARM-type_fold"/>
</dbReference>
<dbReference type="GO" id="GO:0000447">
    <property type="term" value="P:endonucleolytic cleavage in ITS1 to separate SSU-rRNA from 5.8S rRNA and LSU-rRNA from tricistronic rRNA transcript (SSU-rRNA, 5.8S rRNA, LSU-rRNA)"/>
    <property type="evidence" value="ECO:0007669"/>
    <property type="project" value="TreeGrafter"/>
</dbReference>
<dbReference type="Pfam" id="PF22493">
    <property type="entry name" value="PUF_NOP9"/>
    <property type="match status" value="1"/>
</dbReference>
<keyword evidence="2" id="KW-0677">Repeat</keyword>
<dbReference type="GO" id="GO:0030686">
    <property type="term" value="C:90S preribosome"/>
    <property type="evidence" value="ECO:0007669"/>
    <property type="project" value="TreeGrafter"/>
</dbReference>
<dbReference type="GO" id="GO:0030688">
    <property type="term" value="C:preribosome, small subunit precursor"/>
    <property type="evidence" value="ECO:0007669"/>
    <property type="project" value="TreeGrafter"/>
</dbReference>
<evidence type="ECO:0000313" key="5">
    <source>
        <dbReference type="EMBL" id="ORZ32868.1"/>
    </source>
</evidence>
<comment type="caution">
    <text evidence="5">The sequence shown here is derived from an EMBL/GenBank/DDBJ whole genome shotgun (WGS) entry which is preliminary data.</text>
</comment>
<protein>
    <recommendedName>
        <fullName evidence="1">Nucleolar protein 9</fullName>
    </recommendedName>
    <alternativeName>
        <fullName evidence="3 4">Pumilio domain-containing protein NOP9</fullName>
    </alternativeName>
</protein>
<dbReference type="OrthoDB" id="392571at2759"/>
<dbReference type="GO" id="GO:0003723">
    <property type="term" value="F:RNA binding"/>
    <property type="evidence" value="ECO:0007669"/>
    <property type="project" value="InterPro"/>
</dbReference>
<sequence>MPLEAAAAGVIDFGQVSADTKAYFKSVEARMDQQFWESDDELYSFLSNVYGEVVGKELSLATDSDCSIVLEKLLHISTDTHLRVFMDKLSGKYVFYFYIPP</sequence>
<reference evidence="5 6" key="1">
    <citation type="submission" date="2016-07" db="EMBL/GenBank/DDBJ databases">
        <title>Pervasive Adenine N6-methylation of Active Genes in Fungi.</title>
        <authorList>
            <consortium name="DOE Joint Genome Institute"/>
            <person name="Mondo S.J."/>
            <person name="Dannebaum R.O."/>
            <person name="Kuo R.C."/>
            <person name="Labutti K."/>
            <person name="Haridas S."/>
            <person name="Kuo A."/>
            <person name="Salamov A."/>
            <person name="Ahrendt S.R."/>
            <person name="Lipzen A."/>
            <person name="Sullivan W."/>
            <person name="Andreopoulos W.B."/>
            <person name="Clum A."/>
            <person name="Lindquist E."/>
            <person name="Daum C."/>
            <person name="Ramamoorthy G.K."/>
            <person name="Gryganskyi A."/>
            <person name="Culley D."/>
            <person name="Magnuson J.K."/>
            <person name="James T.Y."/>
            <person name="O'Malley M.A."/>
            <person name="Stajich J.E."/>
            <person name="Spatafora J.W."/>
            <person name="Visel A."/>
            <person name="Grigoriev I.V."/>
        </authorList>
    </citation>
    <scope>NUCLEOTIDE SEQUENCE [LARGE SCALE GENOMIC DNA]</scope>
    <source>
        <strain evidence="5 6">PL171</strain>
    </source>
</reference>
<dbReference type="STRING" id="765915.A0A1Y2HE59"/>
<evidence type="ECO:0000256" key="1">
    <source>
        <dbReference type="ARBA" id="ARBA00016427"/>
    </source>
</evidence>
<evidence type="ECO:0000256" key="3">
    <source>
        <dbReference type="ARBA" id="ARBA00030932"/>
    </source>
</evidence>
<dbReference type="InterPro" id="IPR001313">
    <property type="entry name" value="Pumilio_RNA-bd_rpt"/>
</dbReference>
<keyword evidence="6" id="KW-1185">Reference proteome</keyword>
<dbReference type="GO" id="GO:0005730">
    <property type="term" value="C:nucleolus"/>
    <property type="evidence" value="ECO:0007669"/>
    <property type="project" value="TreeGrafter"/>
</dbReference>
<gene>
    <name evidence="5" type="ORF">BCR44DRAFT_57756</name>
</gene>
<dbReference type="InterPro" id="IPR040000">
    <property type="entry name" value="NOP9"/>
</dbReference>